<dbReference type="GO" id="GO:0033785">
    <property type="term" value="F:heptose 7-phosphate kinase activity"/>
    <property type="evidence" value="ECO:0007669"/>
    <property type="project" value="UniProtKB-EC"/>
</dbReference>
<dbReference type="GO" id="GO:0005829">
    <property type="term" value="C:cytosol"/>
    <property type="evidence" value="ECO:0007669"/>
    <property type="project" value="TreeGrafter"/>
</dbReference>
<feature type="domain" description="Carbohydrate kinase PfkB" evidence="3">
    <location>
        <begin position="4"/>
        <end position="298"/>
    </location>
</feature>
<dbReference type="AlphaFoldDB" id="A0A2K8L062"/>
<evidence type="ECO:0000313" key="5">
    <source>
        <dbReference type="Proteomes" id="UP000231701"/>
    </source>
</evidence>
<dbReference type="InterPro" id="IPR029056">
    <property type="entry name" value="Ribokinase-like"/>
</dbReference>
<dbReference type="KEGG" id="maes:Ga0123461_1160"/>
<gene>
    <name evidence="4" type="ORF">Ga0123461_1160</name>
</gene>
<reference evidence="4 5" key="1">
    <citation type="submission" date="2016-12" db="EMBL/GenBank/DDBJ databases">
        <title>Isolation and genomic insights into novel planktonic Zetaproteobacteria from stratified waters of the Chesapeake Bay.</title>
        <authorList>
            <person name="McAllister S.M."/>
            <person name="Kato S."/>
            <person name="Chan C.S."/>
            <person name="Chiu B.K."/>
            <person name="Field E.K."/>
        </authorList>
    </citation>
    <scope>NUCLEOTIDE SEQUENCE [LARGE SCALE GENOMIC DNA]</scope>
    <source>
        <strain evidence="4 5">CP-5</strain>
    </source>
</reference>
<dbReference type="NCBIfam" id="TIGR02198">
    <property type="entry name" value="rfaE_dom_I"/>
    <property type="match status" value="1"/>
</dbReference>
<dbReference type="EC" id="2.7.7.70" evidence="4"/>
<keyword evidence="1 4" id="KW-0808">Transferase</keyword>
<evidence type="ECO:0000256" key="2">
    <source>
        <dbReference type="ARBA" id="ARBA00022777"/>
    </source>
</evidence>
<dbReference type="CDD" id="cd01172">
    <property type="entry name" value="RfaE_like"/>
    <property type="match status" value="1"/>
</dbReference>
<dbReference type="RefSeq" id="WP_100277457.1">
    <property type="nucleotide sequence ID" value="NZ_CP018799.1"/>
</dbReference>
<sequence>MILVIGDIIVDEFIWGDVSRISPEAPVPVVNVDRIDRRLGGSANVVRNLHSLNTPSAMLGLVGDDEAGYWVKLRLAELHSDNSGVITKKLNDRPTAIKTRIIARHQQVVRYDREWTQAARPDSQQRLLDSLQKLQSQSTAAILSDYGKGVLTPDFIRQLIQQLQGSIIGVDPKPEHTDAYRGATFITPNLSEAAAMAGMKAINEDANAEAIAEKLHADLDLEYVLLTRSERGMTLFDGKQNHHIPTAARDVFDVTGAGDTVIAVFTACLARGDDALTAAKIANRAAGVVVGKVGTATADWAEIETH</sequence>
<dbReference type="InterPro" id="IPR011913">
    <property type="entry name" value="RfaE_dom_I"/>
</dbReference>
<accession>A0A2K8L062</accession>
<dbReference type="GO" id="GO:0033786">
    <property type="term" value="F:heptose-1-phosphate adenylyltransferase activity"/>
    <property type="evidence" value="ECO:0007669"/>
    <property type="project" value="TreeGrafter"/>
</dbReference>
<protein>
    <submittedName>
        <fullName evidence="4">D-beta-D-heptose 7-phosphate kinase</fullName>
        <ecNumber evidence="4">2.7.1.167</ecNumber>
        <ecNumber evidence="4">2.7.7.70</ecNumber>
    </submittedName>
</protein>
<dbReference type="GO" id="GO:0016773">
    <property type="term" value="F:phosphotransferase activity, alcohol group as acceptor"/>
    <property type="evidence" value="ECO:0007669"/>
    <property type="project" value="InterPro"/>
</dbReference>
<evidence type="ECO:0000313" key="4">
    <source>
        <dbReference type="EMBL" id="ATX79579.1"/>
    </source>
</evidence>
<keyword evidence="4" id="KW-0548">Nucleotidyltransferase</keyword>
<dbReference type="EC" id="2.7.1.167" evidence="4"/>
<organism evidence="4 5">
    <name type="scientific">Mariprofundus aestuarium</name>
    <dbReference type="NCBI Taxonomy" id="1921086"/>
    <lineage>
        <taxon>Bacteria</taxon>
        <taxon>Pseudomonadati</taxon>
        <taxon>Pseudomonadota</taxon>
        <taxon>Candidatius Mariprofundia</taxon>
        <taxon>Mariprofundales</taxon>
        <taxon>Mariprofundaceae</taxon>
        <taxon>Mariprofundus</taxon>
    </lineage>
</organism>
<keyword evidence="5" id="KW-1185">Reference proteome</keyword>
<dbReference type="PANTHER" id="PTHR46969:SF1">
    <property type="entry name" value="BIFUNCTIONAL PROTEIN HLDE"/>
    <property type="match status" value="1"/>
</dbReference>
<dbReference type="OrthoDB" id="5290528at2"/>
<keyword evidence="2 4" id="KW-0418">Kinase</keyword>
<evidence type="ECO:0000256" key="1">
    <source>
        <dbReference type="ARBA" id="ARBA00022679"/>
    </source>
</evidence>
<dbReference type="Pfam" id="PF00294">
    <property type="entry name" value="PfkB"/>
    <property type="match status" value="1"/>
</dbReference>
<dbReference type="Gene3D" id="3.40.1190.20">
    <property type="match status" value="1"/>
</dbReference>
<dbReference type="Proteomes" id="UP000231701">
    <property type="component" value="Chromosome"/>
</dbReference>
<dbReference type="EMBL" id="CP018799">
    <property type="protein sequence ID" value="ATX79579.1"/>
    <property type="molecule type" value="Genomic_DNA"/>
</dbReference>
<dbReference type="InterPro" id="IPR011611">
    <property type="entry name" value="PfkB_dom"/>
</dbReference>
<dbReference type="PANTHER" id="PTHR46969">
    <property type="entry name" value="BIFUNCTIONAL PROTEIN HLDE"/>
    <property type="match status" value="1"/>
</dbReference>
<dbReference type="SUPFAM" id="SSF53613">
    <property type="entry name" value="Ribokinase-like"/>
    <property type="match status" value="1"/>
</dbReference>
<name>A0A2K8L062_MARES</name>
<evidence type="ECO:0000259" key="3">
    <source>
        <dbReference type="Pfam" id="PF00294"/>
    </source>
</evidence>
<proteinExistence type="predicted"/>